<comment type="similarity">
    <text evidence="1">Belongs to the beta-class carbonic anhydrase family.</text>
</comment>
<evidence type="ECO:0000313" key="7">
    <source>
        <dbReference type="EMBL" id="MTV50873.1"/>
    </source>
</evidence>
<accession>A0A6I3SP87</accession>
<keyword evidence="8" id="KW-1185">Reference proteome</keyword>
<evidence type="ECO:0000256" key="6">
    <source>
        <dbReference type="PIRSR" id="PIRSR601765-1"/>
    </source>
</evidence>
<feature type="binding site" evidence="6">
    <location>
        <position position="43"/>
    </location>
    <ligand>
        <name>Zn(2+)</name>
        <dbReference type="ChEBI" id="CHEBI:29105"/>
    </ligand>
</feature>
<evidence type="ECO:0000256" key="1">
    <source>
        <dbReference type="ARBA" id="ARBA00006217"/>
    </source>
</evidence>
<dbReference type="CDD" id="cd03379">
    <property type="entry name" value="beta_CA_cladeD"/>
    <property type="match status" value="1"/>
</dbReference>
<comment type="catalytic activity">
    <reaction evidence="5">
        <text>hydrogencarbonate + H(+) = CO2 + H2O</text>
        <dbReference type="Rhea" id="RHEA:10748"/>
        <dbReference type="ChEBI" id="CHEBI:15377"/>
        <dbReference type="ChEBI" id="CHEBI:15378"/>
        <dbReference type="ChEBI" id="CHEBI:16526"/>
        <dbReference type="ChEBI" id="CHEBI:17544"/>
        <dbReference type="EC" id="4.2.1.1"/>
    </reaction>
</comment>
<keyword evidence="4 6" id="KW-0862">Zinc</keyword>
<evidence type="ECO:0000256" key="5">
    <source>
        <dbReference type="ARBA" id="ARBA00048348"/>
    </source>
</evidence>
<evidence type="ECO:0000256" key="3">
    <source>
        <dbReference type="ARBA" id="ARBA00022723"/>
    </source>
</evidence>
<reference evidence="7 8" key="1">
    <citation type="submission" date="2019-11" db="EMBL/GenBank/DDBJ databases">
        <title>Whole-genome sequence of a the green, strictly anaerobic photosynthetic bacterium Heliobacillus mobilis DSM 6151.</title>
        <authorList>
            <person name="Kyndt J.A."/>
            <person name="Meyer T.E."/>
        </authorList>
    </citation>
    <scope>NUCLEOTIDE SEQUENCE [LARGE SCALE GENOMIC DNA]</scope>
    <source>
        <strain evidence="7 8">DSM 6151</strain>
    </source>
</reference>
<protein>
    <recommendedName>
        <fullName evidence="2">carbonic anhydrase</fullName>
        <ecNumber evidence="2">4.2.1.1</ecNumber>
    </recommendedName>
</protein>
<keyword evidence="3 6" id="KW-0479">Metal-binding</keyword>
<dbReference type="EC" id="4.2.1.1" evidence="2"/>
<dbReference type="Gene3D" id="3.40.1050.10">
    <property type="entry name" value="Carbonic anhydrase"/>
    <property type="match status" value="1"/>
</dbReference>
<evidence type="ECO:0000256" key="4">
    <source>
        <dbReference type="ARBA" id="ARBA00022833"/>
    </source>
</evidence>
<comment type="cofactor">
    <cofactor evidence="6">
        <name>Zn(2+)</name>
        <dbReference type="ChEBI" id="CHEBI:29105"/>
    </cofactor>
    <text evidence="6">Binds 1 zinc ion per subunit.</text>
</comment>
<organism evidence="7 8">
    <name type="scientific">Heliobacterium mobile</name>
    <name type="common">Heliobacillus mobilis</name>
    <dbReference type="NCBI Taxonomy" id="28064"/>
    <lineage>
        <taxon>Bacteria</taxon>
        <taxon>Bacillati</taxon>
        <taxon>Bacillota</taxon>
        <taxon>Clostridia</taxon>
        <taxon>Eubacteriales</taxon>
        <taxon>Heliobacteriaceae</taxon>
        <taxon>Heliobacterium</taxon>
    </lineage>
</organism>
<evidence type="ECO:0000256" key="2">
    <source>
        <dbReference type="ARBA" id="ARBA00012925"/>
    </source>
</evidence>
<dbReference type="SMART" id="SM00947">
    <property type="entry name" value="Pro_CA"/>
    <property type="match status" value="1"/>
</dbReference>
<sequence>MNRLEQVLAANKAFVQRLPKEFQQSTEDYVGKTPSRGLAIFTCMDTRLVDFLEPAMGIRRGEAKVIKNAGNSVTGPFEATIRSLVVGIFELNVEEVMVIGHLDCGVANSTAEGLKQKMLARGISPEALHMVEYELESWLDRFHQPCENVKEVVSKIRNNPLIPKDVPIHGLMFNPYTGEIEVLVNGYEYIKS</sequence>
<comment type="caution">
    <text evidence="7">The sequence shown here is derived from an EMBL/GenBank/DDBJ whole genome shotgun (WGS) entry which is preliminary data.</text>
</comment>
<name>A0A6I3SP87_HELMO</name>
<dbReference type="OrthoDB" id="9792260at2"/>
<dbReference type="GO" id="GO:0004089">
    <property type="term" value="F:carbonate dehydratase activity"/>
    <property type="evidence" value="ECO:0007669"/>
    <property type="project" value="UniProtKB-EC"/>
</dbReference>
<dbReference type="InterPro" id="IPR001765">
    <property type="entry name" value="Carbonic_anhydrase"/>
</dbReference>
<feature type="binding site" evidence="6">
    <location>
        <position position="104"/>
    </location>
    <ligand>
        <name>Zn(2+)</name>
        <dbReference type="ChEBI" id="CHEBI:29105"/>
    </ligand>
</feature>
<dbReference type="PANTHER" id="PTHR43175">
    <property type="entry name" value="CARBONIC ANHYDRASE"/>
    <property type="match status" value="1"/>
</dbReference>
<dbReference type="SUPFAM" id="SSF53056">
    <property type="entry name" value="beta-carbonic anhydrase, cab"/>
    <property type="match status" value="1"/>
</dbReference>
<dbReference type="InterPro" id="IPR036874">
    <property type="entry name" value="Carbonic_anhydrase_sf"/>
</dbReference>
<dbReference type="PANTHER" id="PTHR43175:SF3">
    <property type="entry name" value="CARBON DISULFIDE HYDROLASE"/>
    <property type="match status" value="1"/>
</dbReference>
<dbReference type="EMBL" id="WNKU01000041">
    <property type="protein sequence ID" value="MTV50873.1"/>
    <property type="molecule type" value="Genomic_DNA"/>
</dbReference>
<evidence type="ECO:0000313" key="8">
    <source>
        <dbReference type="Proteomes" id="UP000430670"/>
    </source>
</evidence>
<dbReference type="Proteomes" id="UP000430670">
    <property type="component" value="Unassembled WGS sequence"/>
</dbReference>
<dbReference type="GO" id="GO:0008270">
    <property type="term" value="F:zinc ion binding"/>
    <property type="evidence" value="ECO:0007669"/>
    <property type="project" value="InterPro"/>
</dbReference>
<gene>
    <name evidence="7" type="ORF">GJ688_18280</name>
</gene>
<feature type="binding site" evidence="6">
    <location>
        <position position="45"/>
    </location>
    <ligand>
        <name>Zn(2+)</name>
        <dbReference type="ChEBI" id="CHEBI:29105"/>
    </ligand>
</feature>
<dbReference type="AlphaFoldDB" id="A0A6I3SP87"/>
<dbReference type="RefSeq" id="WP_155477954.1">
    <property type="nucleotide sequence ID" value="NZ_WNKU01000041.1"/>
</dbReference>
<proteinExistence type="inferred from homology"/>
<feature type="binding site" evidence="6">
    <location>
        <position position="101"/>
    </location>
    <ligand>
        <name>Zn(2+)</name>
        <dbReference type="ChEBI" id="CHEBI:29105"/>
    </ligand>
</feature>
<dbReference type="Pfam" id="PF00484">
    <property type="entry name" value="Pro_CA"/>
    <property type="match status" value="1"/>
</dbReference>